<name>L1JRK3_GUITC</name>
<proteinExistence type="predicted"/>
<dbReference type="GeneID" id="17307597"/>
<reference evidence="1 3" key="1">
    <citation type="journal article" date="2012" name="Nature">
        <title>Algal genomes reveal evolutionary mosaicism and the fate of nucleomorphs.</title>
        <authorList>
            <consortium name="DOE Joint Genome Institute"/>
            <person name="Curtis B.A."/>
            <person name="Tanifuji G."/>
            <person name="Burki F."/>
            <person name="Gruber A."/>
            <person name="Irimia M."/>
            <person name="Maruyama S."/>
            <person name="Arias M.C."/>
            <person name="Ball S.G."/>
            <person name="Gile G.H."/>
            <person name="Hirakawa Y."/>
            <person name="Hopkins J.F."/>
            <person name="Kuo A."/>
            <person name="Rensing S.A."/>
            <person name="Schmutz J."/>
            <person name="Symeonidi A."/>
            <person name="Elias M."/>
            <person name="Eveleigh R.J."/>
            <person name="Herman E.K."/>
            <person name="Klute M.J."/>
            <person name="Nakayama T."/>
            <person name="Obornik M."/>
            <person name="Reyes-Prieto A."/>
            <person name="Armbrust E.V."/>
            <person name="Aves S.J."/>
            <person name="Beiko R.G."/>
            <person name="Coutinho P."/>
            <person name="Dacks J.B."/>
            <person name="Durnford D.G."/>
            <person name="Fast N.M."/>
            <person name="Green B.R."/>
            <person name="Grisdale C.J."/>
            <person name="Hempel F."/>
            <person name="Henrissat B."/>
            <person name="Hoppner M.P."/>
            <person name="Ishida K."/>
            <person name="Kim E."/>
            <person name="Koreny L."/>
            <person name="Kroth P.G."/>
            <person name="Liu Y."/>
            <person name="Malik S.B."/>
            <person name="Maier U.G."/>
            <person name="McRose D."/>
            <person name="Mock T."/>
            <person name="Neilson J.A."/>
            <person name="Onodera N.T."/>
            <person name="Poole A.M."/>
            <person name="Pritham E.J."/>
            <person name="Richards T.A."/>
            <person name="Rocap G."/>
            <person name="Roy S.W."/>
            <person name="Sarai C."/>
            <person name="Schaack S."/>
            <person name="Shirato S."/>
            <person name="Slamovits C.H."/>
            <person name="Spencer D.F."/>
            <person name="Suzuki S."/>
            <person name="Worden A.Z."/>
            <person name="Zauner S."/>
            <person name="Barry K."/>
            <person name="Bell C."/>
            <person name="Bharti A.K."/>
            <person name="Crow J.A."/>
            <person name="Grimwood J."/>
            <person name="Kramer R."/>
            <person name="Lindquist E."/>
            <person name="Lucas S."/>
            <person name="Salamov A."/>
            <person name="McFadden G.I."/>
            <person name="Lane C.E."/>
            <person name="Keeling P.J."/>
            <person name="Gray M.W."/>
            <person name="Grigoriev I.V."/>
            <person name="Archibald J.M."/>
        </authorList>
    </citation>
    <scope>NUCLEOTIDE SEQUENCE</scope>
    <source>
        <strain evidence="1 3">CCMP2712</strain>
    </source>
</reference>
<dbReference type="Proteomes" id="UP000011087">
    <property type="component" value="Unassembled WGS sequence"/>
</dbReference>
<dbReference type="EnsemblProtists" id="EKX50919">
    <property type="protein sequence ID" value="EKX50919"/>
    <property type="gene ID" value="GUITHDRAFT_151114"/>
</dbReference>
<evidence type="ECO:0000313" key="1">
    <source>
        <dbReference type="EMBL" id="EKX50919.1"/>
    </source>
</evidence>
<dbReference type="RefSeq" id="XP_005837899.1">
    <property type="nucleotide sequence ID" value="XM_005837842.1"/>
</dbReference>
<dbReference type="KEGG" id="gtt:GUITHDRAFT_151114"/>
<accession>L1JRK3</accession>
<dbReference type="EMBL" id="JH992977">
    <property type="protein sequence ID" value="EKX50919.1"/>
    <property type="molecule type" value="Genomic_DNA"/>
</dbReference>
<organism evidence="1">
    <name type="scientific">Guillardia theta (strain CCMP2712)</name>
    <name type="common">Cryptophyte</name>
    <dbReference type="NCBI Taxonomy" id="905079"/>
    <lineage>
        <taxon>Eukaryota</taxon>
        <taxon>Cryptophyceae</taxon>
        <taxon>Pyrenomonadales</taxon>
        <taxon>Geminigeraceae</taxon>
        <taxon>Guillardia</taxon>
    </lineage>
</organism>
<evidence type="ECO:0000313" key="2">
    <source>
        <dbReference type="EnsemblProtists" id="EKX50919"/>
    </source>
</evidence>
<dbReference type="HOGENOM" id="CLU_154914_1_0_1"/>
<dbReference type="PaxDb" id="55529-EKX50919"/>
<keyword evidence="3" id="KW-1185">Reference proteome</keyword>
<evidence type="ECO:0000313" key="3">
    <source>
        <dbReference type="Proteomes" id="UP000011087"/>
    </source>
</evidence>
<gene>
    <name evidence="1" type="ORF">GUITHDRAFT_151114</name>
</gene>
<sequence length="109" mass="12654">MRMYKDQVEQLVTMQSEEQLDFGSLSLDECDLPHDTSTDSSVLFVNLREHHLTNRRSPGPCDLYCETETEFWQGPCKEKQLRALKYCIELLSRSERPEITSATGDILRL</sequence>
<protein>
    <submittedName>
        <fullName evidence="1 2">Uncharacterized protein</fullName>
    </submittedName>
</protein>
<dbReference type="AlphaFoldDB" id="L1JRK3"/>
<reference evidence="3" key="2">
    <citation type="submission" date="2012-11" db="EMBL/GenBank/DDBJ databases">
        <authorList>
            <person name="Kuo A."/>
            <person name="Curtis B.A."/>
            <person name="Tanifuji G."/>
            <person name="Burki F."/>
            <person name="Gruber A."/>
            <person name="Irimia M."/>
            <person name="Maruyama S."/>
            <person name="Arias M.C."/>
            <person name="Ball S.G."/>
            <person name="Gile G.H."/>
            <person name="Hirakawa Y."/>
            <person name="Hopkins J.F."/>
            <person name="Rensing S.A."/>
            <person name="Schmutz J."/>
            <person name="Symeonidi A."/>
            <person name="Elias M."/>
            <person name="Eveleigh R.J."/>
            <person name="Herman E.K."/>
            <person name="Klute M.J."/>
            <person name="Nakayama T."/>
            <person name="Obornik M."/>
            <person name="Reyes-Prieto A."/>
            <person name="Armbrust E.V."/>
            <person name="Aves S.J."/>
            <person name="Beiko R.G."/>
            <person name="Coutinho P."/>
            <person name="Dacks J.B."/>
            <person name="Durnford D.G."/>
            <person name="Fast N.M."/>
            <person name="Green B.R."/>
            <person name="Grisdale C."/>
            <person name="Hempe F."/>
            <person name="Henrissat B."/>
            <person name="Hoppner M.P."/>
            <person name="Ishida K.-I."/>
            <person name="Kim E."/>
            <person name="Koreny L."/>
            <person name="Kroth P.G."/>
            <person name="Liu Y."/>
            <person name="Malik S.-B."/>
            <person name="Maier U.G."/>
            <person name="McRose D."/>
            <person name="Mock T."/>
            <person name="Neilson J.A."/>
            <person name="Onodera N.T."/>
            <person name="Poole A.M."/>
            <person name="Pritham E.J."/>
            <person name="Richards T.A."/>
            <person name="Rocap G."/>
            <person name="Roy S.W."/>
            <person name="Sarai C."/>
            <person name="Schaack S."/>
            <person name="Shirato S."/>
            <person name="Slamovits C.H."/>
            <person name="Spencer D.F."/>
            <person name="Suzuki S."/>
            <person name="Worden A.Z."/>
            <person name="Zauner S."/>
            <person name="Barry K."/>
            <person name="Bell C."/>
            <person name="Bharti A.K."/>
            <person name="Crow J.A."/>
            <person name="Grimwood J."/>
            <person name="Kramer R."/>
            <person name="Lindquist E."/>
            <person name="Lucas S."/>
            <person name="Salamov A."/>
            <person name="McFadden G.I."/>
            <person name="Lane C.E."/>
            <person name="Keeling P.J."/>
            <person name="Gray M.W."/>
            <person name="Grigoriev I.V."/>
            <person name="Archibald J.M."/>
        </authorList>
    </citation>
    <scope>NUCLEOTIDE SEQUENCE</scope>
    <source>
        <strain evidence="3">CCMP2712</strain>
    </source>
</reference>
<reference evidence="2" key="3">
    <citation type="submission" date="2015-06" db="UniProtKB">
        <authorList>
            <consortium name="EnsemblProtists"/>
        </authorList>
    </citation>
    <scope>IDENTIFICATION</scope>
</reference>